<keyword evidence="3 6" id="KW-1133">Transmembrane helix</keyword>
<organism evidence="8 9">
    <name type="scientific">Pendulispora albinea</name>
    <dbReference type="NCBI Taxonomy" id="2741071"/>
    <lineage>
        <taxon>Bacteria</taxon>
        <taxon>Pseudomonadati</taxon>
        <taxon>Myxococcota</taxon>
        <taxon>Myxococcia</taxon>
        <taxon>Myxococcales</taxon>
        <taxon>Sorangiineae</taxon>
        <taxon>Pendulisporaceae</taxon>
        <taxon>Pendulispora</taxon>
    </lineage>
</organism>
<protein>
    <submittedName>
        <fullName evidence="8">VWA domain-containing protein</fullName>
    </submittedName>
</protein>
<dbReference type="InterPro" id="IPR002035">
    <property type="entry name" value="VWF_A"/>
</dbReference>
<evidence type="ECO:0000256" key="6">
    <source>
        <dbReference type="SAM" id="Phobius"/>
    </source>
</evidence>
<feature type="region of interest" description="Disordered" evidence="5">
    <location>
        <begin position="347"/>
        <end position="384"/>
    </location>
</feature>
<dbReference type="PROSITE" id="PS50234">
    <property type="entry name" value="VWFA"/>
    <property type="match status" value="1"/>
</dbReference>
<evidence type="ECO:0000256" key="1">
    <source>
        <dbReference type="ARBA" id="ARBA00022475"/>
    </source>
</evidence>
<feature type="transmembrane region" description="Helical" evidence="6">
    <location>
        <begin position="63"/>
        <end position="80"/>
    </location>
</feature>
<evidence type="ECO:0000256" key="4">
    <source>
        <dbReference type="ARBA" id="ARBA00023136"/>
    </source>
</evidence>
<feature type="region of interest" description="Disordered" evidence="5">
    <location>
        <begin position="239"/>
        <end position="259"/>
    </location>
</feature>
<dbReference type="Proteomes" id="UP001370348">
    <property type="component" value="Chromosome"/>
</dbReference>
<feature type="compositionally biased region" description="Low complexity" evidence="5">
    <location>
        <begin position="347"/>
        <end position="360"/>
    </location>
</feature>
<accession>A0ABZ2M5Q1</accession>
<dbReference type="SMART" id="SM00327">
    <property type="entry name" value="VWA"/>
    <property type="match status" value="1"/>
</dbReference>
<feature type="compositionally biased region" description="Basic residues" evidence="5">
    <location>
        <begin position="361"/>
        <end position="370"/>
    </location>
</feature>
<dbReference type="RefSeq" id="WP_394826803.1">
    <property type="nucleotide sequence ID" value="NZ_CP089984.1"/>
</dbReference>
<evidence type="ECO:0000256" key="2">
    <source>
        <dbReference type="ARBA" id="ARBA00022692"/>
    </source>
</evidence>
<reference evidence="8 9" key="1">
    <citation type="submission" date="2021-12" db="EMBL/GenBank/DDBJ databases">
        <title>Discovery of the Pendulisporaceae a myxobacterial family with distinct sporulation behavior and unique specialized metabolism.</title>
        <authorList>
            <person name="Garcia R."/>
            <person name="Popoff A."/>
            <person name="Bader C.D."/>
            <person name="Loehr J."/>
            <person name="Walesch S."/>
            <person name="Walt C."/>
            <person name="Boldt J."/>
            <person name="Bunk B."/>
            <person name="Haeckl F.J.F.P.J."/>
            <person name="Gunesch A.P."/>
            <person name="Birkelbach J."/>
            <person name="Nuebel U."/>
            <person name="Pietschmann T."/>
            <person name="Bach T."/>
            <person name="Mueller R."/>
        </authorList>
    </citation>
    <scope>NUCLEOTIDE SEQUENCE [LARGE SCALE GENOMIC DNA]</scope>
    <source>
        <strain evidence="8 9">MSr11954</strain>
    </source>
</reference>
<gene>
    <name evidence="8" type="ORF">LZC94_07810</name>
</gene>
<feature type="domain" description="VWFA" evidence="7">
    <location>
        <begin position="97"/>
        <end position="234"/>
    </location>
</feature>
<evidence type="ECO:0000313" key="8">
    <source>
        <dbReference type="EMBL" id="WXB17172.1"/>
    </source>
</evidence>
<evidence type="ECO:0000256" key="5">
    <source>
        <dbReference type="SAM" id="MobiDB-lite"/>
    </source>
</evidence>
<dbReference type="SUPFAM" id="SSF53300">
    <property type="entry name" value="vWA-like"/>
    <property type="match status" value="1"/>
</dbReference>
<feature type="transmembrane region" description="Helical" evidence="6">
    <location>
        <begin position="12"/>
        <end position="33"/>
    </location>
</feature>
<keyword evidence="9" id="KW-1185">Reference proteome</keyword>
<dbReference type="Pfam" id="PF13519">
    <property type="entry name" value="VWA_2"/>
    <property type="match status" value="1"/>
</dbReference>
<keyword evidence="2 6" id="KW-0812">Transmembrane</keyword>
<proteinExistence type="predicted"/>
<dbReference type="EMBL" id="CP089984">
    <property type="protein sequence ID" value="WXB17172.1"/>
    <property type="molecule type" value="Genomic_DNA"/>
</dbReference>
<name>A0ABZ2M5Q1_9BACT</name>
<dbReference type="PANTHER" id="PTHR22550:SF5">
    <property type="entry name" value="LEUCINE ZIPPER PROTEIN 4"/>
    <property type="match status" value="1"/>
</dbReference>
<dbReference type="PROSITE" id="PS51257">
    <property type="entry name" value="PROKAR_LIPOPROTEIN"/>
    <property type="match status" value="1"/>
</dbReference>
<evidence type="ECO:0000313" key="9">
    <source>
        <dbReference type="Proteomes" id="UP001370348"/>
    </source>
</evidence>
<dbReference type="InterPro" id="IPR050768">
    <property type="entry name" value="UPF0353/GerABKA_families"/>
</dbReference>
<sequence>MKFAYDLLHFPGLLIAIGCVLFVVAFAASLLLASLARVRAEKRFGDPSLVAKLATFDAAGRRAAKGVLLVLGLLLAFGALSRPQSAGQRVLPATNLDVVVVLDYSKSMYARDILPSRIARAKAEVSELIRKLKGARFGAVAFAGEPMNFPLTSDGAAIAQFFRQLEPNDMPIGGTAIARALQKARETFARDPKSKDHVRVIVLITDGEDLEGDPLAVARAAAQEGTRIDVVQIGGRAPEVIPEVGPDGKTTGIRRDDAGKPLTTELSAEGEAQLAGIAKETNGNIVRSDRGETGIDKIAAGLARMMKEELSEKIQIVGEEQYAWPLSIALLLLIAEALIPEAPRQKPLLPAAAGPALPSGGRRRKPRGARKAAAAGEEAGRAGA</sequence>
<evidence type="ECO:0000259" key="7">
    <source>
        <dbReference type="PROSITE" id="PS50234"/>
    </source>
</evidence>
<evidence type="ECO:0000256" key="3">
    <source>
        <dbReference type="ARBA" id="ARBA00022989"/>
    </source>
</evidence>
<dbReference type="PANTHER" id="PTHR22550">
    <property type="entry name" value="SPORE GERMINATION PROTEIN"/>
    <property type="match status" value="1"/>
</dbReference>
<keyword evidence="4 6" id="KW-0472">Membrane</keyword>
<dbReference type="Gene3D" id="3.40.50.410">
    <property type="entry name" value="von Willebrand factor, type A domain"/>
    <property type="match status" value="1"/>
</dbReference>
<dbReference type="InterPro" id="IPR036465">
    <property type="entry name" value="vWFA_dom_sf"/>
</dbReference>
<keyword evidence="1" id="KW-1003">Cell membrane</keyword>